<keyword evidence="1" id="KW-0472">Membrane</keyword>
<feature type="transmembrane region" description="Helical" evidence="1">
    <location>
        <begin position="130"/>
        <end position="152"/>
    </location>
</feature>
<reference evidence="2 3" key="1">
    <citation type="journal article" date="2013" name="Stand. Genomic Sci.">
        <title>Genomic Encyclopedia of Type Strains, Phase I: The one thousand microbial genomes (KMG-I) project.</title>
        <authorList>
            <person name="Kyrpides N.C."/>
            <person name="Woyke T."/>
            <person name="Eisen J.A."/>
            <person name="Garrity G."/>
            <person name="Lilburn T.G."/>
            <person name="Beck B.J."/>
            <person name="Whitman W.B."/>
            <person name="Hugenholtz P."/>
            <person name="Klenk H.P."/>
        </authorList>
    </citation>
    <scope>NUCLEOTIDE SEQUENCE [LARGE SCALE GENOMIC DNA]</scope>
    <source>
        <strain evidence="2 3">DSM 45044</strain>
    </source>
</reference>
<proteinExistence type="predicted"/>
<organism evidence="2 3">
    <name type="scientific">Stackebrandtia albiflava</name>
    <dbReference type="NCBI Taxonomy" id="406432"/>
    <lineage>
        <taxon>Bacteria</taxon>
        <taxon>Bacillati</taxon>
        <taxon>Actinomycetota</taxon>
        <taxon>Actinomycetes</taxon>
        <taxon>Glycomycetales</taxon>
        <taxon>Glycomycetaceae</taxon>
        <taxon>Stackebrandtia</taxon>
    </lineage>
</organism>
<keyword evidence="3" id="KW-1185">Reference proteome</keyword>
<sequence length="228" mass="24030">MAIPRFTRSALLTEPVLRSRRGRRLARRVVLPLAGALLATALLITGFARLGGAPADHRQPFRWEGAPVFIAGSTVPGTYTTCVIDPAVGERRRVAVPGDGGGIGLDTWFEGPATITCGRSVSVTTGALTGLYPVAGSPFLLWPLGFVVVAAWRLGRFPDRKMNVSRTLLWSGCGPRARVVAVPWKCRADDRSAVGPVVGTAVCGSPDQAVASWSAAARMSAAALLTWV</sequence>
<accession>A0A562UPU5</accession>
<feature type="transmembrane region" description="Helical" evidence="1">
    <location>
        <begin position="29"/>
        <end position="48"/>
    </location>
</feature>
<evidence type="ECO:0000313" key="2">
    <source>
        <dbReference type="EMBL" id="TWJ07632.1"/>
    </source>
</evidence>
<comment type="caution">
    <text evidence="2">The sequence shown here is derived from an EMBL/GenBank/DDBJ whole genome shotgun (WGS) entry which is preliminary data.</text>
</comment>
<keyword evidence="1" id="KW-1133">Transmembrane helix</keyword>
<protein>
    <submittedName>
        <fullName evidence="2">Uncharacterized protein</fullName>
    </submittedName>
</protein>
<evidence type="ECO:0000313" key="3">
    <source>
        <dbReference type="Proteomes" id="UP000321617"/>
    </source>
</evidence>
<evidence type="ECO:0000256" key="1">
    <source>
        <dbReference type="SAM" id="Phobius"/>
    </source>
</evidence>
<gene>
    <name evidence="2" type="ORF">LX16_5118</name>
</gene>
<dbReference type="Proteomes" id="UP000321617">
    <property type="component" value="Unassembled WGS sequence"/>
</dbReference>
<dbReference type="EMBL" id="VLLL01000011">
    <property type="protein sequence ID" value="TWJ07632.1"/>
    <property type="molecule type" value="Genomic_DNA"/>
</dbReference>
<keyword evidence="1" id="KW-0812">Transmembrane</keyword>
<dbReference type="AlphaFoldDB" id="A0A562UPU5"/>
<name>A0A562UPU5_9ACTN</name>